<gene>
    <name evidence="3" type="ORF">FC26_GL001579</name>
</gene>
<sequence>MEHFTVIDLGSNAVRMTITRINDDGSYQTVKQIKRYIRLSEGMDANQELQPEAIDRTLAALADFKDIYETYKNVHVKAVATAATRKATNRNEFLACIQEKLGIRLDVISGLMEAKYDYLAVANTLPVKNYVMLDTGGGSTEIVLCQNGVVSHRASLPIGSVGISHQFHLEDEVSPTDIFDAMSYVNDALGGVWWLKEGLNLPIIAVGGSNRTLAKIYKRSAQIENLNDIHGYRMSRSMVNHIFSQIIGKNQEQRKEVPGLSKVRADIIVGGLIPIILILRFLDSDRVVFSASALRDGVLKEHLNATVEQVQIKE</sequence>
<evidence type="ECO:0000256" key="1">
    <source>
        <dbReference type="ARBA" id="ARBA00007125"/>
    </source>
</evidence>
<name>A0A0R2A3E0_9LACO</name>
<evidence type="ECO:0000313" key="4">
    <source>
        <dbReference type="Proteomes" id="UP000051733"/>
    </source>
</evidence>
<dbReference type="PANTHER" id="PTHR30005">
    <property type="entry name" value="EXOPOLYPHOSPHATASE"/>
    <property type="match status" value="1"/>
</dbReference>
<dbReference type="AlphaFoldDB" id="A0A0R2A3E0"/>
<dbReference type="RefSeq" id="WP_057778716.1">
    <property type="nucleotide sequence ID" value="NZ_AYYY01000025.1"/>
</dbReference>
<evidence type="ECO:0000259" key="2">
    <source>
        <dbReference type="Pfam" id="PF02541"/>
    </source>
</evidence>
<comment type="caution">
    <text evidence="3">The sequence shown here is derived from an EMBL/GenBank/DDBJ whole genome shotgun (WGS) entry which is preliminary data.</text>
</comment>
<dbReference type="PANTHER" id="PTHR30005:SF0">
    <property type="entry name" value="RETROGRADE REGULATION PROTEIN 2"/>
    <property type="match status" value="1"/>
</dbReference>
<dbReference type="Gene3D" id="3.30.420.150">
    <property type="entry name" value="Exopolyphosphatase. Domain 2"/>
    <property type="match status" value="1"/>
</dbReference>
<dbReference type="InterPro" id="IPR003695">
    <property type="entry name" value="Ppx_GppA_N"/>
</dbReference>
<organism evidence="3 4">
    <name type="scientific">Paucilactobacillus vaccinostercus DSM 20634</name>
    <dbReference type="NCBI Taxonomy" id="1423813"/>
    <lineage>
        <taxon>Bacteria</taxon>
        <taxon>Bacillati</taxon>
        <taxon>Bacillota</taxon>
        <taxon>Bacilli</taxon>
        <taxon>Lactobacillales</taxon>
        <taxon>Lactobacillaceae</taxon>
        <taxon>Paucilactobacillus</taxon>
    </lineage>
</organism>
<dbReference type="Gene3D" id="3.30.420.40">
    <property type="match status" value="1"/>
</dbReference>
<dbReference type="OrthoDB" id="9807195at2"/>
<dbReference type="Proteomes" id="UP000051733">
    <property type="component" value="Unassembled WGS sequence"/>
</dbReference>
<dbReference type="PATRIC" id="fig|1423813.3.peg.1605"/>
<dbReference type="Pfam" id="PF02541">
    <property type="entry name" value="Ppx-GppA"/>
    <property type="match status" value="1"/>
</dbReference>
<dbReference type="STRING" id="1423813.FC26_GL001579"/>
<dbReference type="SUPFAM" id="SSF53067">
    <property type="entry name" value="Actin-like ATPase domain"/>
    <property type="match status" value="2"/>
</dbReference>
<evidence type="ECO:0000313" key="3">
    <source>
        <dbReference type="EMBL" id="KRM61504.1"/>
    </source>
</evidence>
<dbReference type="CDD" id="cd24052">
    <property type="entry name" value="ASKHA_NBD_HpPPX-GppA-like"/>
    <property type="match status" value="1"/>
</dbReference>
<protein>
    <submittedName>
        <fullName evidence="3">Exopolyphosphatase</fullName>
    </submittedName>
</protein>
<accession>A0A0R2A3E0</accession>
<proteinExistence type="inferred from homology"/>
<reference evidence="3 4" key="1">
    <citation type="journal article" date="2015" name="Genome Announc.">
        <title>Expanding the biotechnology potential of lactobacilli through comparative genomics of 213 strains and associated genera.</title>
        <authorList>
            <person name="Sun Z."/>
            <person name="Harris H.M."/>
            <person name="McCann A."/>
            <person name="Guo C."/>
            <person name="Argimon S."/>
            <person name="Zhang W."/>
            <person name="Yang X."/>
            <person name="Jeffery I.B."/>
            <person name="Cooney J.C."/>
            <person name="Kagawa T.F."/>
            <person name="Liu W."/>
            <person name="Song Y."/>
            <person name="Salvetti E."/>
            <person name="Wrobel A."/>
            <person name="Rasinkangas P."/>
            <person name="Parkhill J."/>
            <person name="Rea M.C."/>
            <person name="O'Sullivan O."/>
            <person name="Ritari J."/>
            <person name="Douillard F.P."/>
            <person name="Paul Ross R."/>
            <person name="Yang R."/>
            <person name="Briner A.E."/>
            <person name="Felis G.E."/>
            <person name="de Vos W.M."/>
            <person name="Barrangou R."/>
            <person name="Klaenhammer T.R."/>
            <person name="Caufield P.W."/>
            <person name="Cui Y."/>
            <person name="Zhang H."/>
            <person name="O'Toole P.W."/>
        </authorList>
    </citation>
    <scope>NUCLEOTIDE SEQUENCE [LARGE SCALE GENOMIC DNA]</scope>
    <source>
        <strain evidence="3 4">DSM 20634</strain>
    </source>
</reference>
<comment type="similarity">
    <text evidence="1">Belongs to the GppA/Ppx family.</text>
</comment>
<dbReference type="InterPro" id="IPR050273">
    <property type="entry name" value="GppA/Ppx_hydrolase"/>
</dbReference>
<keyword evidence="4" id="KW-1185">Reference proteome</keyword>
<feature type="domain" description="Ppx/GppA phosphatase N-terminal" evidence="2">
    <location>
        <begin position="23"/>
        <end position="303"/>
    </location>
</feature>
<dbReference type="InterPro" id="IPR043129">
    <property type="entry name" value="ATPase_NBD"/>
</dbReference>
<dbReference type="EMBL" id="AYYY01000025">
    <property type="protein sequence ID" value="KRM61504.1"/>
    <property type="molecule type" value="Genomic_DNA"/>
</dbReference>